<comment type="caution">
    <text evidence="9">The sequence shown here is derived from an EMBL/GenBank/DDBJ whole genome shotgun (WGS) entry which is preliminary data.</text>
</comment>
<dbReference type="PANTHER" id="PTHR13604">
    <property type="entry name" value="DC12-RELATED"/>
    <property type="match status" value="1"/>
</dbReference>
<keyword evidence="7" id="KW-0456">Lyase</keyword>
<dbReference type="PANTHER" id="PTHR13604:SF0">
    <property type="entry name" value="ABASIC SITE PROCESSING PROTEIN HMCES"/>
    <property type="match status" value="1"/>
</dbReference>
<evidence type="ECO:0000256" key="3">
    <source>
        <dbReference type="ARBA" id="ARBA00022763"/>
    </source>
</evidence>
<dbReference type="Pfam" id="PF02586">
    <property type="entry name" value="SRAP"/>
    <property type="match status" value="1"/>
</dbReference>
<keyword evidence="5" id="KW-0190">Covalent protein-DNA linkage</keyword>
<evidence type="ECO:0000256" key="6">
    <source>
        <dbReference type="ARBA" id="ARBA00023125"/>
    </source>
</evidence>
<evidence type="ECO:0000313" key="9">
    <source>
        <dbReference type="EMBL" id="MDN5202973.1"/>
    </source>
</evidence>
<dbReference type="SUPFAM" id="SSF143081">
    <property type="entry name" value="BB1717-like"/>
    <property type="match status" value="1"/>
</dbReference>
<evidence type="ECO:0000256" key="7">
    <source>
        <dbReference type="ARBA" id="ARBA00023239"/>
    </source>
</evidence>
<evidence type="ECO:0000313" key="10">
    <source>
        <dbReference type="Proteomes" id="UP001172082"/>
    </source>
</evidence>
<dbReference type="Gene3D" id="3.90.1680.10">
    <property type="entry name" value="SOS response associated peptidase-like"/>
    <property type="match status" value="1"/>
</dbReference>
<protein>
    <recommendedName>
        <fullName evidence="8">Abasic site processing protein</fullName>
        <ecNumber evidence="8">3.4.-.-</ecNumber>
    </recommendedName>
</protein>
<comment type="similarity">
    <text evidence="1 8">Belongs to the SOS response-associated peptidase family.</text>
</comment>
<dbReference type="InterPro" id="IPR003738">
    <property type="entry name" value="SRAP"/>
</dbReference>
<sequence length="232" mass="26462">MPERYSISTKAGKLQERFKVEVTEDYQQRYNAAPSQLLPVITNHQPDRLSFMYWGVEPSWSKNKTISTKLINSEAESIQEKISLQSALAQRRCVIPADGFFDWKKISKKSKVPYRFIMSDGEPFSFAGIWEQYEDVDNNQIVTFKVITVQANGLVGEINPRMPAILTPETEKIWLGKNESIHELLEVLQPLSSDKMVKYTVSPFVNSIDNDFPEVLNAAPAADQFGNYSLFD</sequence>
<keyword evidence="3" id="KW-0227">DNA damage</keyword>
<keyword evidence="4 8" id="KW-0378">Hydrolase</keyword>
<keyword evidence="2 8" id="KW-0645">Protease</keyword>
<accession>A0ABT8KS23</accession>
<evidence type="ECO:0000256" key="2">
    <source>
        <dbReference type="ARBA" id="ARBA00022670"/>
    </source>
</evidence>
<evidence type="ECO:0000256" key="4">
    <source>
        <dbReference type="ARBA" id="ARBA00022801"/>
    </source>
</evidence>
<evidence type="ECO:0000256" key="8">
    <source>
        <dbReference type="RuleBase" id="RU364100"/>
    </source>
</evidence>
<dbReference type="InterPro" id="IPR036590">
    <property type="entry name" value="SRAP-like"/>
</dbReference>
<keyword evidence="6" id="KW-0238">DNA-binding</keyword>
<reference evidence="9" key="1">
    <citation type="submission" date="2023-06" db="EMBL/GenBank/DDBJ databases">
        <title>Genomic of Parafulvivirga corallium.</title>
        <authorList>
            <person name="Wang G."/>
        </authorList>
    </citation>
    <scope>NUCLEOTIDE SEQUENCE</scope>
    <source>
        <strain evidence="9">BMA10</strain>
    </source>
</reference>
<organism evidence="9 10">
    <name type="scientific">Splendidivirga corallicola</name>
    <dbReference type="NCBI Taxonomy" id="3051826"/>
    <lineage>
        <taxon>Bacteria</taxon>
        <taxon>Pseudomonadati</taxon>
        <taxon>Bacteroidota</taxon>
        <taxon>Cytophagia</taxon>
        <taxon>Cytophagales</taxon>
        <taxon>Splendidivirgaceae</taxon>
        <taxon>Splendidivirga</taxon>
    </lineage>
</organism>
<evidence type="ECO:0000256" key="5">
    <source>
        <dbReference type="ARBA" id="ARBA00023124"/>
    </source>
</evidence>
<keyword evidence="10" id="KW-1185">Reference proteome</keyword>
<dbReference type="Proteomes" id="UP001172082">
    <property type="component" value="Unassembled WGS sequence"/>
</dbReference>
<evidence type="ECO:0000256" key="1">
    <source>
        <dbReference type="ARBA" id="ARBA00008136"/>
    </source>
</evidence>
<name>A0ABT8KS23_9BACT</name>
<dbReference type="EMBL" id="JAUJEA010000006">
    <property type="protein sequence ID" value="MDN5202973.1"/>
    <property type="molecule type" value="Genomic_DNA"/>
</dbReference>
<gene>
    <name evidence="9" type="ORF">QQ008_16405</name>
</gene>
<dbReference type="RefSeq" id="WP_346752997.1">
    <property type="nucleotide sequence ID" value="NZ_JAUJEA010000006.1"/>
</dbReference>
<proteinExistence type="inferred from homology"/>
<dbReference type="EC" id="3.4.-.-" evidence="8"/>